<dbReference type="Gene3D" id="2.130.10.10">
    <property type="entry name" value="YVTN repeat-like/Quinoprotein amine dehydrogenase"/>
    <property type="match status" value="2"/>
</dbReference>
<reference evidence="3 4" key="1">
    <citation type="submission" date="2016-10" db="EMBL/GenBank/DDBJ databases">
        <authorList>
            <person name="de Groot N.N."/>
        </authorList>
    </citation>
    <scope>NUCLEOTIDE SEQUENCE [LARGE SCALE GENOMIC DNA]</scope>
    <source>
        <strain evidence="3 4">DSM 22024</strain>
    </source>
</reference>
<dbReference type="InterPro" id="IPR011047">
    <property type="entry name" value="Quinoprotein_ADH-like_sf"/>
</dbReference>
<dbReference type="Pfam" id="PF13360">
    <property type="entry name" value="PQQ_2"/>
    <property type="match status" value="1"/>
</dbReference>
<dbReference type="PROSITE" id="PS51318">
    <property type="entry name" value="TAT"/>
    <property type="match status" value="1"/>
</dbReference>
<proteinExistence type="predicted"/>
<dbReference type="Proteomes" id="UP000198983">
    <property type="component" value="Chromosome I"/>
</dbReference>
<dbReference type="AlphaFoldDB" id="A0A1H1R3X5"/>
<feature type="signal peptide" evidence="1">
    <location>
        <begin position="1"/>
        <end position="27"/>
    </location>
</feature>
<protein>
    <recommendedName>
        <fullName evidence="2">Pyrrolo-quinoline quinone repeat domain-containing protein</fullName>
    </recommendedName>
</protein>
<evidence type="ECO:0000259" key="2">
    <source>
        <dbReference type="Pfam" id="PF13360"/>
    </source>
</evidence>
<dbReference type="InterPro" id="IPR006311">
    <property type="entry name" value="TAT_signal"/>
</dbReference>
<dbReference type="InterPro" id="IPR002372">
    <property type="entry name" value="PQQ_rpt_dom"/>
</dbReference>
<keyword evidence="4" id="KW-1185">Reference proteome</keyword>
<keyword evidence="1" id="KW-0732">Signal</keyword>
<evidence type="ECO:0000256" key="1">
    <source>
        <dbReference type="SAM" id="SignalP"/>
    </source>
</evidence>
<evidence type="ECO:0000313" key="4">
    <source>
        <dbReference type="Proteomes" id="UP000198983"/>
    </source>
</evidence>
<organism evidence="3 4">
    <name type="scientific">Actinopolymorpha singaporensis</name>
    <dbReference type="NCBI Taxonomy" id="117157"/>
    <lineage>
        <taxon>Bacteria</taxon>
        <taxon>Bacillati</taxon>
        <taxon>Actinomycetota</taxon>
        <taxon>Actinomycetes</taxon>
        <taxon>Propionibacteriales</taxon>
        <taxon>Actinopolymorphaceae</taxon>
        <taxon>Actinopolymorpha</taxon>
    </lineage>
</organism>
<dbReference type="EMBL" id="LT629732">
    <property type="protein sequence ID" value="SDS30458.1"/>
    <property type="molecule type" value="Genomic_DNA"/>
</dbReference>
<dbReference type="InterPro" id="IPR015943">
    <property type="entry name" value="WD40/YVTN_repeat-like_dom_sf"/>
</dbReference>
<accession>A0A1H1R3X5</accession>
<name>A0A1H1R3X5_9ACTN</name>
<dbReference type="RefSeq" id="WP_092653020.1">
    <property type="nucleotide sequence ID" value="NZ_LT629732.1"/>
</dbReference>
<feature type="domain" description="Pyrrolo-quinoline quinone repeat" evidence="2">
    <location>
        <begin position="494"/>
        <end position="621"/>
    </location>
</feature>
<evidence type="ECO:0000313" key="3">
    <source>
        <dbReference type="EMBL" id="SDS30458.1"/>
    </source>
</evidence>
<sequence>MSRWTRPWRRILIVCTALVAGVASAGAAGAGAAPAAVTPTTPQWWNRGTIPLYSTTAAGGETARMPDGTVRTYQAFSGKPAYLAETDTLTKRVMRMLPLYVPGSPSGEVPADLGAQGAWGVSIDKRGTVYVSTYGYGHVYRLPWKADAVEDLGRPSPRTSFTWEGDTDEHGVFYFGTTEGFGPAPLPGGRLFSWDPATGKYRDYGDFGSKYLFVRSVEASGGKIYAGLGQTTGLFQVDPRTGARVEIPLPPGMPTDKYAYQMEDEAGYLYVLFAGGTTAQVGWVLDLKTLKWKYEIPGYLGQTISQADDQGRVYLIADGELSLFDPRKGTMTKTGFKGGPEQADKGGLGAGKGVARAVDKRVGHELIYGSTGGGDMWTYDPATKASTFEHAVGLVGTPTAPRSLAKGPDGRIYAGGYFQGGLVAYDPATTKWTEYVFRHQIEGMGAHNGKMYFGVYANAELWEYDPALPFGDTNPKKLFDLKEYGQERPWTVVSAGKYVAIGTSPKNTQDNGAVTLYDPATGERRTWNSGLVDGANQISTLTYRDGVIYGGSLGCCNPSDNSKHPGQVFALDAATGSVLWRSTPLPDEQGVNGLTFDGQGRLFGMTYGTVFEISPTDGSLIRSVKEFDYPWSTVTGFQPRAVNMEYDPADGAIYATNGRTRRIDPDTLVDVGPNYVAGFAALSPGASKFYVQNGLLLEVKWY</sequence>
<dbReference type="SUPFAM" id="SSF50998">
    <property type="entry name" value="Quinoprotein alcohol dehydrogenase-like"/>
    <property type="match status" value="2"/>
</dbReference>
<feature type="chain" id="PRO_5038784772" description="Pyrrolo-quinoline quinone repeat domain-containing protein" evidence="1">
    <location>
        <begin position="28"/>
        <end position="702"/>
    </location>
</feature>
<gene>
    <name evidence="3" type="ORF">SAMN04489717_2266</name>
</gene>
<dbReference type="OrthoDB" id="57332at2"/>